<feature type="compositionally biased region" description="Basic and acidic residues" evidence="1">
    <location>
        <begin position="16"/>
        <end position="25"/>
    </location>
</feature>
<name>A0ABW4HYT0_9BACI</name>
<dbReference type="Proteomes" id="UP001597221">
    <property type="component" value="Unassembled WGS sequence"/>
</dbReference>
<organism evidence="2 3">
    <name type="scientific">Oceanobacillus luteolus</name>
    <dbReference type="NCBI Taxonomy" id="1274358"/>
    <lineage>
        <taxon>Bacteria</taxon>
        <taxon>Bacillati</taxon>
        <taxon>Bacillota</taxon>
        <taxon>Bacilli</taxon>
        <taxon>Bacillales</taxon>
        <taxon>Bacillaceae</taxon>
        <taxon>Oceanobacillus</taxon>
    </lineage>
</organism>
<feature type="compositionally biased region" description="Polar residues" evidence="1">
    <location>
        <begin position="45"/>
        <end position="55"/>
    </location>
</feature>
<accession>A0ABW4HYT0</accession>
<sequence>MNARTEELSTHSVAHPRYERPREKLSTLSALHPPPYSPKRKHVSLNPNEPYKQNL</sequence>
<gene>
    <name evidence="2" type="ORF">ACFSBH_20295</name>
</gene>
<reference evidence="3" key="1">
    <citation type="journal article" date="2019" name="Int. J. Syst. Evol. Microbiol.">
        <title>The Global Catalogue of Microorganisms (GCM) 10K type strain sequencing project: providing services to taxonomists for standard genome sequencing and annotation.</title>
        <authorList>
            <consortium name="The Broad Institute Genomics Platform"/>
            <consortium name="The Broad Institute Genome Sequencing Center for Infectious Disease"/>
            <person name="Wu L."/>
            <person name="Ma J."/>
        </authorList>
    </citation>
    <scope>NUCLEOTIDE SEQUENCE [LARGE SCALE GENOMIC DNA]</scope>
    <source>
        <strain evidence="3">CGMCC 1.12376</strain>
    </source>
</reference>
<feature type="region of interest" description="Disordered" evidence="1">
    <location>
        <begin position="1"/>
        <end position="55"/>
    </location>
</feature>
<dbReference type="RefSeq" id="WP_379599460.1">
    <property type="nucleotide sequence ID" value="NZ_JBHUDE010000165.1"/>
</dbReference>
<comment type="caution">
    <text evidence="2">The sequence shown here is derived from an EMBL/GenBank/DDBJ whole genome shotgun (WGS) entry which is preliminary data.</text>
</comment>
<proteinExistence type="predicted"/>
<keyword evidence="3" id="KW-1185">Reference proteome</keyword>
<dbReference type="EMBL" id="JBHUDE010000165">
    <property type="protein sequence ID" value="MFD1609965.1"/>
    <property type="molecule type" value="Genomic_DNA"/>
</dbReference>
<evidence type="ECO:0000313" key="2">
    <source>
        <dbReference type="EMBL" id="MFD1609965.1"/>
    </source>
</evidence>
<evidence type="ECO:0000256" key="1">
    <source>
        <dbReference type="SAM" id="MobiDB-lite"/>
    </source>
</evidence>
<evidence type="ECO:0000313" key="3">
    <source>
        <dbReference type="Proteomes" id="UP001597221"/>
    </source>
</evidence>
<protein>
    <submittedName>
        <fullName evidence="2">Uncharacterized protein</fullName>
    </submittedName>
</protein>